<evidence type="ECO:0000256" key="1">
    <source>
        <dbReference type="SAM" id="Phobius"/>
    </source>
</evidence>
<accession>A0A4R3L9E6</accession>
<evidence type="ECO:0000313" key="3">
    <source>
        <dbReference type="Proteomes" id="UP000294937"/>
    </source>
</evidence>
<proteinExistence type="predicted"/>
<feature type="transmembrane region" description="Helical" evidence="1">
    <location>
        <begin position="86"/>
        <end position="109"/>
    </location>
</feature>
<protein>
    <submittedName>
        <fullName evidence="2">Uncharacterized protein</fullName>
    </submittedName>
</protein>
<dbReference type="Proteomes" id="UP000294937">
    <property type="component" value="Unassembled WGS sequence"/>
</dbReference>
<feature type="transmembrane region" description="Helical" evidence="1">
    <location>
        <begin position="51"/>
        <end position="74"/>
    </location>
</feature>
<feature type="transmembrane region" description="Helical" evidence="1">
    <location>
        <begin position="9"/>
        <end position="31"/>
    </location>
</feature>
<organism evidence="2 3">
    <name type="scientific">Hazenella coriacea</name>
    <dbReference type="NCBI Taxonomy" id="1179467"/>
    <lineage>
        <taxon>Bacteria</taxon>
        <taxon>Bacillati</taxon>
        <taxon>Bacillota</taxon>
        <taxon>Bacilli</taxon>
        <taxon>Bacillales</taxon>
        <taxon>Thermoactinomycetaceae</taxon>
        <taxon>Hazenella</taxon>
    </lineage>
</organism>
<keyword evidence="1" id="KW-0812">Transmembrane</keyword>
<feature type="transmembrane region" description="Helical" evidence="1">
    <location>
        <begin position="115"/>
        <end position="133"/>
    </location>
</feature>
<evidence type="ECO:0000313" key="2">
    <source>
        <dbReference type="EMBL" id="TCS95730.1"/>
    </source>
</evidence>
<reference evidence="2 3" key="1">
    <citation type="submission" date="2019-03" db="EMBL/GenBank/DDBJ databases">
        <title>Genomic Encyclopedia of Type Strains, Phase IV (KMG-IV): sequencing the most valuable type-strain genomes for metagenomic binning, comparative biology and taxonomic classification.</title>
        <authorList>
            <person name="Goeker M."/>
        </authorList>
    </citation>
    <scope>NUCLEOTIDE SEQUENCE [LARGE SCALE GENOMIC DNA]</scope>
    <source>
        <strain evidence="2 3">DSM 45707</strain>
    </source>
</reference>
<dbReference type="RefSeq" id="WP_131923709.1">
    <property type="nucleotide sequence ID" value="NZ_SMAG01000002.1"/>
</dbReference>
<name>A0A4R3L9E6_9BACL</name>
<keyword evidence="1" id="KW-0472">Membrane</keyword>
<dbReference type="EMBL" id="SMAG01000002">
    <property type="protein sequence ID" value="TCS95730.1"/>
    <property type="molecule type" value="Genomic_DNA"/>
</dbReference>
<comment type="caution">
    <text evidence="2">The sequence shown here is derived from an EMBL/GenBank/DDBJ whole genome shotgun (WGS) entry which is preliminary data.</text>
</comment>
<keyword evidence="3" id="KW-1185">Reference proteome</keyword>
<sequence length="157" mass="17772">MIFKFFGHFIGKSITAGIAGIAFAILYTIQFSKLEYLWEAPSTHMTIGTPIAIVMLVLSVPLFFVWGFISTFLIERWVQTKKPSWNLLGVKCILYVLLSLLISGGLYVFANDVDWFIPLTGSMILFCLVETFFNGRIDKIHSKLEKAQEVHTENQAS</sequence>
<gene>
    <name evidence="2" type="ORF">EDD58_102308</name>
</gene>
<dbReference type="AlphaFoldDB" id="A0A4R3L9E6"/>
<keyword evidence="1" id="KW-1133">Transmembrane helix</keyword>